<dbReference type="InterPro" id="IPR036864">
    <property type="entry name" value="Zn2-C6_fun-type_DNA-bd_sf"/>
</dbReference>
<dbReference type="Pfam" id="PF04082">
    <property type="entry name" value="Fungal_trans"/>
    <property type="match status" value="1"/>
</dbReference>
<dbReference type="SUPFAM" id="SSF57701">
    <property type="entry name" value="Zn2/Cys6 DNA-binding domain"/>
    <property type="match status" value="1"/>
</dbReference>
<protein>
    <recommendedName>
        <fullName evidence="5">Zn(2)-C6 fungal-type domain-containing protein</fullName>
    </recommendedName>
</protein>
<keyword evidence="2" id="KW-0479">Metal-binding</keyword>
<reference evidence="6 7" key="1">
    <citation type="journal article" date="2014" name="BMC Genomics">
        <title>Genome sequencing of four Aureobasidium pullulans varieties: biotechnological potential, stress tolerance, and description of new species.</title>
        <authorList>
            <person name="Gostin Ar C."/>
            <person name="Ohm R.A."/>
            <person name="Kogej T."/>
            <person name="Sonjak S."/>
            <person name="Turk M."/>
            <person name="Zajc J."/>
            <person name="Zalar P."/>
            <person name="Grube M."/>
            <person name="Sun H."/>
            <person name="Han J."/>
            <person name="Sharma A."/>
            <person name="Chiniquy J."/>
            <person name="Ngan C.Y."/>
            <person name="Lipzen A."/>
            <person name="Barry K."/>
            <person name="Grigoriev I.V."/>
            <person name="Gunde-Cimerman N."/>
        </authorList>
    </citation>
    <scope>NUCLEOTIDE SEQUENCE [LARGE SCALE GENOMIC DNA]</scope>
    <source>
        <strain evidence="6 7">CBS 147.97</strain>
    </source>
</reference>
<evidence type="ECO:0000313" key="7">
    <source>
        <dbReference type="Proteomes" id="UP000027730"/>
    </source>
</evidence>
<comment type="subcellular location">
    <subcellularLocation>
        <location evidence="1">Nucleus</location>
    </subcellularLocation>
</comment>
<evidence type="ECO:0000256" key="4">
    <source>
        <dbReference type="SAM" id="MobiDB-lite"/>
    </source>
</evidence>
<dbReference type="Gene3D" id="4.10.240.10">
    <property type="entry name" value="Zn(2)-C6 fungal-type DNA-binding domain"/>
    <property type="match status" value="1"/>
</dbReference>
<dbReference type="PANTHER" id="PTHR31001">
    <property type="entry name" value="UNCHARACTERIZED TRANSCRIPTIONAL REGULATORY PROTEIN"/>
    <property type="match status" value="1"/>
</dbReference>
<dbReference type="InterPro" id="IPR050613">
    <property type="entry name" value="Sec_Metabolite_Reg"/>
</dbReference>
<evidence type="ECO:0000313" key="6">
    <source>
        <dbReference type="EMBL" id="KEQ70592.1"/>
    </source>
</evidence>
<dbReference type="Pfam" id="PF00172">
    <property type="entry name" value="Zn_clus"/>
    <property type="match status" value="1"/>
</dbReference>
<feature type="non-terminal residue" evidence="6">
    <location>
        <position position="654"/>
    </location>
</feature>
<dbReference type="PROSITE" id="PS00463">
    <property type="entry name" value="ZN2_CY6_FUNGAL_1"/>
    <property type="match status" value="1"/>
</dbReference>
<feature type="compositionally biased region" description="Basic and acidic residues" evidence="4">
    <location>
        <begin position="131"/>
        <end position="151"/>
    </location>
</feature>
<evidence type="ECO:0000256" key="2">
    <source>
        <dbReference type="ARBA" id="ARBA00022723"/>
    </source>
</evidence>
<keyword evidence="3" id="KW-0539">Nucleus</keyword>
<dbReference type="SMART" id="SM00066">
    <property type="entry name" value="GAL4"/>
    <property type="match status" value="1"/>
</dbReference>
<name>A0A074WLC3_9PEZI</name>
<dbReference type="InterPro" id="IPR007219">
    <property type="entry name" value="XnlR_reg_dom"/>
</dbReference>
<dbReference type="OrthoDB" id="3989227at2759"/>
<dbReference type="RefSeq" id="XP_013424769.1">
    <property type="nucleotide sequence ID" value="XM_013569315.1"/>
</dbReference>
<evidence type="ECO:0000256" key="1">
    <source>
        <dbReference type="ARBA" id="ARBA00004123"/>
    </source>
</evidence>
<dbReference type="CDD" id="cd12148">
    <property type="entry name" value="fungal_TF_MHR"/>
    <property type="match status" value="1"/>
</dbReference>
<organism evidence="6 7">
    <name type="scientific">Aureobasidium namibiae CBS 147.97</name>
    <dbReference type="NCBI Taxonomy" id="1043004"/>
    <lineage>
        <taxon>Eukaryota</taxon>
        <taxon>Fungi</taxon>
        <taxon>Dikarya</taxon>
        <taxon>Ascomycota</taxon>
        <taxon>Pezizomycotina</taxon>
        <taxon>Dothideomycetes</taxon>
        <taxon>Dothideomycetidae</taxon>
        <taxon>Dothideales</taxon>
        <taxon>Saccotheciaceae</taxon>
        <taxon>Aureobasidium</taxon>
    </lineage>
</organism>
<dbReference type="AlphaFoldDB" id="A0A074WLC3"/>
<dbReference type="GO" id="GO:0000981">
    <property type="term" value="F:DNA-binding transcription factor activity, RNA polymerase II-specific"/>
    <property type="evidence" value="ECO:0007669"/>
    <property type="project" value="InterPro"/>
</dbReference>
<dbReference type="GO" id="GO:0003677">
    <property type="term" value="F:DNA binding"/>
    <property type="evidence" value="ECO:0007669"/>
    <property type="project" value="InterPro"/>
</dbReference>
<dbReference type="Proteomes" id="UP000027730">
    <property type="component" value="Unassembled WGS sequence"/>
</dbReference>
<evidence type="ECO:0000259" key="5">
    <source>
        <dbReference type="PROSITE" id="PS50048"/>
    </source>
</evidence>
<dbReference type="GeneID" id="25407970"/>
<feature type="non-terminal residue" evidence="6">
    <location>
        <position position="1"/>
    </location>
</feature>
<evidence type="ECO:0000256" key="3">
    <source>
        <dbReference type="ARBA" id="ARBA00023242"/>
    </source>
</evidence>
<keyword evidence="7" id="KW-1185">Reference proteome</keyword>
<proteinExistence type="predicted"/>
<dbReference type="GO" id="GO:0008270">
    <property type="term" value="F:zinc ion binding"/>
    <property type="evidence" value="ECO:0007669"/>
    <property type="project" value="InterPro"/>
</dbReference>
<dbReference type="GO" id="GO:0005634">
    <property type="term" value="C:nucleus"/>
    <property type="evidence" value="ECO:0007669"/>
    <property type="project" value="UniProtKB-SubCell"/>
</dbReference>
<feature type="domain" description="Zn(2)-C6 fungal-type" evidence="5">
    <location>
        <begin position="18"/>
        <end position="47"/>
    </location>
</feature>
<dbReference type="HOGENOM" id="CLU_004083_7_2_1"/>
<gene>
    <name evidence="6" type="ORF">M436DRAFT_17690</name>
</gene>
<feature type="region of interest" description="Disordered" evidence="4">
    <location>
        <begin position="83"/>
        <end position="151"/>
    </location>
</feature>
<dbReference type="InterPro" id="IPR001138">
    <property type="entry name" value="Zn2Cys6_DnaBD"/>
</dbReference>
<dbReference type="GO" id="GO:0006351">
    <property type="term" value="P:DNA-templated transcription"/>
    <property type="evidence" value="ECO:0007669"/>
    <property type="project" value="InterPro"/>
</dbReference>
<dbReference type="PANTHER" id="PTHR31001:SF50">
    <property type="entry name" value="ZN(II)2CYS6 TRANSCRIPTION FACTOR (EUROFUNG)"/>
    <property type="match status" value="1"/>
</dbReference>
<dbReference type="SMART" id="SM00906">
    <property type="entry name" value="Fungal_trans"/>
    <property type="match status" value="1"/>
</dbReference>
<dbReference type="CDD" id="cd00067">
    <property type="entry name" value="GAL4"/>
    <property type="match status" value="1"/>
</dbReference>
<dbReference type="PROSITE" id="PS50048">
    <property type="entry name" value="ZN2_CY6_FUNGAL_2"/>
    <property type="match status" value="1"/>
</dbReference>
<dbReference type="STRING" id="1043004.A0A074WLC3"/>
<dbReference type="EMBL" id="KL584716">
    <property type="protein sequence ID" value="KEQ70592.1"/>
    <property type="molecule type" value="Genomic_DNA"/>
</dbReference>
<accession>A0A074WLC3</accession>
<sequence length="654" mass="75193">SAPAPLRDVHGRLLNPRSCVTCRKRKVKCDKLHPCSNCARAHIECVFPTPGRAPRKPRKVSDSRDAELLDRLRRLEGVVKGLGVDITNPDSFPDPPPDSPEEAGPPELSEITLPTARTCPNPPDPTHSNKHGNEDEHERWAAKNKHMDESRSAKFETRFGRLVINEGRSRYVNNSFWANLSNEVEDLKGILNQNTDDEADDPSPVQSQPDQHHAWIFSFSSQNVDLLSLHPIAGQIEAYWNIYRERVDPLVKVLHIPTIEPTVLASASHLANLSKSFEALLFAIYYGTITSLSEDECLNKLGEEKGLLLSRYRFGVEQALARANFLTTEEMMVVQAIVIYLICLRRNNDARVIWTLTGLVVRIAQTLGVHRDGLHFNLPPFEIEMRRRLWWQICILDVRASEDHGSDPTITEQAFDTKMPLNINDEDLYPAMTRLPDERQGCTDMSFCLIRFEVANTFRRLNYIPPGEPRQCGDFFASVTLEDKERWINECHKRLEERYLRHVDMSIPLYWVTATVARLMMSKMWLMIYHPHQRKDGGKSLSEETREKLFITSLENVEYALLMETESRTEKWSWLFKTYIQWHALAFLLGELCNRTSGDLVNRAWSSVEKCIRSSWKEASNKEESRSGHLWKPLMKLLAKARMARAQAIRKEQA</sequence>